<feature type="region of interest" description="Disordered" evidence="1">
    <location>
        <begin position="74"/>
        <end position="97"/>
    </location>
</feature>
<dbReference type="Proteomes" id="UP000550707">
    <property type="component" value="Unassembled WGS sequence"/>
</dbReference>
<accession>A0A7J8BJ82</accession>
<name>A0A7J8BJ82_MOLMO</name>
<dbReference type="InParanoid" id="A0A7J8BJ82"/>
<feature type="compositionally biased region" description="Basic and acidic residues" evidence="1">
    <location>
        <begin position="142"/>
        <end position="152"/>
    </location>
</feature>
<protein>
    <submittedName>
        <fullName evidence="2">Uncharacterized protein</fullName>
    </submittedName>
</protein>
<comment type="caution">
    <text evidence="2">The sequence shown here is derived from an EMBL/GenBank/DDBJ whole genome shotgun (WGS) entry which is preliminary data.</text>
</comment>
<keyword evidence="3" id="KW-1185">Reference proteome</keyword>
<evidence type="ECO:0000313" key="2">
    <source>
        <dbReference type="EMBL" id="KAF6398476.1"/>
    </source>
</evidence>
<dbReference type="AlphaFoldDB" id="A0A7J8BJ82"/>
<gene>
    <name evidence="2" type="ORF">HJG59_010451</name>
</gene>
<reference evidence="2 3" key="1">
    <citation type="journal article" date="2020" name="Nature">
        <title>Six reference-quality genomes reveal evolution of bat adaptations.</title>
        <authorList>
            <person name="Jebb D."/>
            <person name="Huang Z."/>
            <person name="Pippel M."/>
            <person name="Hughes G.M."/>
            <person name="Lavrichenko K."/>
            <person name="Devanna P."/>
            <person name="Winkler S."/>
            <person name="Jermiin L.S."/>
            <person name="Skirmuntt E.C."/>
            <person name="Katzourakis A."/>
            <person name="Burkitt-Gray L."/>
            <person name="Ray D.A."/>
            <person name="Sullivan K.A.M."/>
            <person name="Roscito J.G."/>
            <person name="Kirilenko B.M."/>
            <person name="Davalos L.M."/>
            <person name="Corthals A.P."/>
            <person name="Power M.L."/>
            <person name="Jones G."/>
            <person name="Ransome R.D."/>
            <person name="Dechmann D.K.N."/>
            <person name="Locatelli A.G."/>
            <person name="Puechmaille S.J."/>
            <person name="Fedrigo O."/>
            <person name="Jarvis E.D."/>
            <person name="Hiller M."/>
            <person name="Vernes S.C."/>
            <person name="Myers E.W."/>
            <person name="Teeling E.C."/>
        </authorList>
    </citation>
    <scope>NUCLEOTIDE SEQUENCE [LARGE SCALE GENOMIC DNA]</scope>
    <source>
        <strain evidence="2">MMolMol1</strain>
        <tissue evidence="2">Muscle</tissue>
    </source>
</reference>
<organism evidence="2 3">
    <name type="scientific">Molossus molossus</name>
    <name type="common">Pallas' mastiff bat</name>
    <name type="synonym">Vespertilio molossus</name>
    <dbReference type="NCBI Taxonomy" id="27622"/>
    <lineage>
        <taxon>Eukaryota</taxon>
        <taxon>Metazoa</taxon>
        <taxon>Chordata</taxon>
        <taxon>Craniata</taxon>
        <taxon>Vertebrata</taxon>
        <taxon>Euteleostomi</taxon>
        <taxon>Mammalia</taxon>
        <taxon>Eutheria</taxon>
        <taxon>Laurasiatheria</taxon>
        <taxon>Chiroptera</taxon>
        <taxon>Yangochiroptera</taxon>
        <taxon>Molossidae</taxon>
        <taxon>Molossus</taxon>
    </lineage>
</organism>
<evidence type="ECO:0000256" key="1">
    <source>
        <dbReference type="SAM" id="MobiDB-lite"/>
    </source>
</evidence>
<sequence length="163" mass="17649">MGHEGSSLPYISPVPPREKCQAKVHWVACWGPSPSRKRRDGGLATLRLPSAHAPRGSAFSFACVCHHPCAQRHGQKLDGMGGREPVDHDPARRGGRRCPGLWELAGRREPAVQFTRGTQTGAEGPLVFTLIYFSQGTGPGRTHPENRKDDYAKTNPPLAPLGG</sequence>
<proteinExistence type="predicted"/>
<evidence type="ECO:0000313" key="3">
    <source>
        <dbReference type="Proteomes" id="UP000550707"/>
    </source>
</evidence>
<feature type="region of interest" description="Disordered" evidence="1">
    <location>
        <begin position="135"/>
        <end position="163"/>
    </location>
</feature>
<dbReference type="EMBL" id="JACASF010000031">
    <property type="protein sequence ID" value="KAF6398476.1"/>
    <property type="molecule type" value="Genomic_DNA"/>
</dbReference>